<evidence type="ECO:0000256" key="1">
    <source>
        <dbReference type="ARBA" id="ARBA00009995"/>
    </source>
</evidence>
<dbReference type="PANTHER" id="PTHR48049">
    <property type="entry name" value="GLYCOSYLTRANSFERASE"/>
    <property type="match status" value="1"/>
</dbReference>
<evidence type="ECO:0000256" key="5">
    <source>
        <dbReference type="RuleBase" id="RU362057"/>
    </source>
</evidence>
<dbReference type="GO" id="GO:0035251">
    <property type="term" value="F:UDP-glucosyltransferase activity"/>
    <property type="evidence" value="ECO:0007669"/>
    <property type="project" value="InterPro"/>
</dbReference>
<evidence type="ECO:0000256" key="2">
    <source>
        <dbReference type="ARBA" id="ARBA00022676"/>
    </source>
</evidence>
<evidence type="ECO:0000256" key="4">
    <source>
        <dbReference type="RuleBase" id="RU003718"/>
    </source>
</evidence>
<dbReference type="EMBL" id="BTGU01000033">
    <property type="protein sequence ID" value="GMN50256.1"/>
    <property type="molecule type" value="Genomic_DNA"/>
</dbReference>
<dbReference type="CDD" id="cd03784">
    <property type="entry name" value="GT1_Gtf-like"/>
    <property type="match status" value="1"/>
</dbReference>
<proteinExistence type="inferred from homology"/>
<organism evidence="6 7">
    <name type="scientific">Ficus carica</name>
    <name type="common">Common fig</name>
    <dbReference type="NCBI Taxonomy" id="3494"/>
    <lineage>
        <taxon>Eukaryota</taxon>
        <taxon>Viridiplantae</taxon>
        <taxon>Streptophyta</taxon>
        <taxon>Embryophyta</taxon>
        <taxon>Tracheophyta</taxon>
        <taxon>Spermatophyta</taxon>
        <taxon>Magnoliopsida</taxon>
        <taxon>eudicotyledons</taxon>
        <taxon>Gunneridae</taxon>
        <taxon>Pentapetalae</taxon>
        <taxon>rosids</taxon>
        <taxon>fabids</taxon>
        <taxon>Rosales</taxon>
        <taxon>Moraceae</taxon>
        <taxon>Ficeae</taxon>
        <taxon>Ficus</taxon>
    </lineage>
</organism>
<dbReference type="Gene3D" id="3.40.50.2000">
    <property type="entry name" value="Glycogen Phosphorylase B"/>
    <property type="match status" value="2"/>
</dbReference>
<dbReference type="InterPro" id="IPR035595">
    <property type="entry name" value="UDP_glycos_trans_CS"/>
</dbReference>
<dbReference type="SUPFAM" id="SSF53756">
    <property type="entry name" value="UDP-Glycosyltransferase/glycogen phosphorylase"/>
    <property type="match status" value="1"/>
</dbReference>
<sequence length="477" mass="53016">MARDSINEQLHVVMFPFFAFGHISPFIQLSNKLSSHGVRITFFSIPGYVSRIKTLLFPKPNTQIIPLQIPTIQGLTDTTAGTSDLPPSEHGNLMQALDLMQPQIKSLLSDLKPNFVFFDFAQYWMPSLASELGIKTFFFSVFSAISGAYITVPARLTGAEGGDVTVSDLKKPPPGFPPSSTARLRTYEARDFMFIFRSSDGGPRGIDRDIVGFKGCTAIVKKTCYEMEGPYLDFMSSQLGKRILLTGPLVPEPPFGELDEKWGNWLSRFKQKSVVFCSFGSETFLNDDQIRELALGLELTGLPFLLVLNFPANSDAVAELARALPEGFTERVKERGVVHTGWVQQQLILTHESVGCYLCHSGFSSVIEALLNNCQLALLPLKGDQFLNAKLVAEDMKAGVEVNRRDEDGHFGKEDVYEAVKKVMVEVEEEPGKSIRVNHEKWRAFLLDKKIQDKFISDLVAEMKTLAKTGTPDPCTA</sequence>
<name>A0AA88AWX7_FICCA</name>
<protein>
    <recommendedName>
        <fullName evidence="5">Glycosyltransferase</fullName>
        <ecNumber evidence="5">2.4.1.-</ecNumber>
    </recommendedName>
</protein>
<evidence type="ECO:0000313" key="7">
    <source>
        <dbReference type="Proteomes" id="UP001187192"/>
    </source>
</evidence>
<dbReference type="Proteomes" id="UP001187192">
    <property type="component" value="Unassembled WGS sequence"/>
</dbReference>
<keyword evidence="3 4" id="KW-0808">Transferase</keyword>
<keyword evidence="2 4" id="KW-0328">Glycosyltransferase</keyword>
<dbReference type="PANTHER" id="PTHR48049:SF84">
    <property type="entry name" value="UDP-GLYCOSYLTRANSFERASE 79A6"/>
    <property type="match status" value="1"/>
</dbReference>
<dbReference type="FunFam" id="3.40.50.2000:FF:000257">
    <property type="entry name" value="Glycosyltransferase"/>
    <property type="match status" value="1"/>
</dbReference>
<evidence type="ECO:0000256" key="3">
    <source>
        <dbReference type="ARBA" id="ARBA00022679"/>
    </source>
</evidence>
<dbReference type="AlphaFoldDB" id="A0AA88AWX7"/>
<gene>
    <name evidence="6" type="ORF">TIFTF001_019426</name>
</gene>
<comment type="caution">
    <text evidence="6">The sequence shown here is derived from an EMBL/GenBank/DDBJ whole genome shotgun (WGS) entry which is preliminary data.</text>
</comment>
<keyword evidence="7" id="KW-1185">Reference proteome</keyword>
<dbReference type="InterPro" id="IPR002213">
    <property type="entry name" value="UDP_glucos_trans"/>
</dbReference>
<evidence type="ECO:0000313" key="6">
    <source>
        <dbReference type="EMBL" id="GMN50256.1"/>
    </source>
</evidence>
<dbReference type="Pfam" id="PF00201">
    <property type="entry name" value="UDPGT"/>
    <property type="match status" value="1"/>
</dbReference>
<dbReference type="EC" id="2.4.1.-" evidence="5"/>
<dbReference type="InterPro" id="IPR050481">
    <property type="entry name" value="UDP-glycosyltransf_plant"/>
</dbReference>
<accession>A0AA88AWX7</accession>
<reference evidence="6" key="1">
    <citation type="submission" date="2023-07" db="EMBL/GenBank/DDBJ databases">
        <title>draft genome sequence of fig (Ficus carica).</title>
        <authorList>
            <person name="Takahashi T."/>
            <person name="Nishimura K."/>
        </authorList>
    </citation>
    <scope>NUCLEOTIDE SEQUENCE</scope>
</reference>
<dbReference type="PROSITE" id="PS00375">
    <property type="entry name" value="UDPGT"/>
    <property type="match status" value="1"/>
</dbReference>
<comment type="similarity">
    <text evidence="1 4">Belongs to the UDP-glycosyltransferase family.</text>
</comment>